<evidence type="ECO:0000256" key="1">
    <source>
        <dbReference type="ARBA" id="ARBA00022722"/>
    </source>
</evidence>
<dbReference type="Gene3D" id="3.30.420.10">
    <property type="entry name" value="Ribonuclease H-like superfamily/Ribonuclease H"/>
    <property type="match status" value="1"/>
</dbReference>
<name>A0AAN8P5C4_POLSC</name>
<dbReference type="GO" id="GO:0003676">
    <property type="term" value="F:nucleic acid binding"/>
    <property type="evidence" value="ECO:0007669"/>
    <property type="project" value="InterPro"/>
</dbReference>
<dbReference type="Pfam" id="PF00929">
    <property type="entry name" value="RNase_T"/>
    <property type="match status" value="1"/>
</dbReference>
<feature type="compositionally biased region" description="Basic and acidic residues" evidence="4">
    <location>
        <begin position="309"/>
        <end position="319"/>
    </location>
</feature>
<dbReference type="SMART" id="SM00479">
    <property type="entry name" value="EXOIII"/>
    <property type="match status" value="1"/>
</dbReference>
<dbReference type="EMBL" id="JAWJWE010000003">
    <property type="protein sequence ID" value="KAK6638864.1"/>
    <property type="molecule type" value="Genomic_DNA"/>
</dbReference>
<evidence type="ECO:0000259" key="5">
    <source>
        <dbReference type="SMART" id="SM00479"/>
    </source>
</evidence>
<keyword evidence="1" id="KW-0540">Nuclease</keyword>
<dbReference type="InterPro" id="IPR013520">
    <property type="entry name" value="Ribonucl_H"/>
</dbReference>
<evidence type="ECO:0000313" key="7">
    <source>
        <dbReference type="Proteomes" id="UP001372834"/>
    </source>
</evidence>
<feature type="region of interest" description="Disordered" evidence="4">
    <location>
        <begin position="291"/>
        <end position="319"/>
    </location>
</feature>
<dbReference type="InterPro" id="IPR036397">
    <property type="entry name" value="RNaseH_sf"/>
</dbReference>
<accession>A0AAN8P5C4</accession>
<feature type="domain" description="Exonuclease" evidence="5">
    <location>
        <begin position="95"/>
        <end position="279"/>
    </location>
</feature>
<keyword evidence="2" id="KW-0378">Hydrolase</keyword>
<protein>
    <recommendedName>
        <fullName evidence="5">Exonuclease domain-containing protein</fullName>
    </recommendedName>
</protein>
<dbReference type="InterPro" id="IPR036361">
    <property type="entry name" value="SAP_dom_sf"/>
</dbReference>
<proteinExistence type="predicted"/>
<comment type="caution">
    <text evidence="6">The sequence shown here is derived from an EMBL/GenBank/DDBJ whole genome shotgun (WGS) entry which is preliminary data.</text>
</comment>
<evidence type="ECO:0000256" key="2">
    <source>
        <dbReference type="ARBA" id="ARBA00022801"/>
    </source>
</evidence>
<gene>
    <name evidence="6" type="ORF">RUM43_007133</name>
</gene>
<dbReference type="GO" id="GO:0005737">
    <property type="term" value="C:cytoplasm"/>
    <property type="evidence" value="ECO:0007669"/>
    <property type="project" value="TreeGrafter"/>
</dbReference>
<organism evidence="6 7">
    <name type="scientific">Polyplax serrata</name>
    <name type="common">Common mouse louse</name>
    <dbReference type="NCBI Taxonomy" id="468196"/>
    <lineage>
        <taxon>Eukaryota</taxon>
        <taxon>Metazoa</taxon>
        <taxon>Ecdysozoa</taxon>
        <taxon>Arthropoda</taxon>
        <taxon>Hexapoda</taxon>
        <taxon>Insecta</taxon>
        <taxon>Pterygota</taxon>
        <taxon>Neoptera</taxon>
        <taxon>Paraneoptera</taxon>
        <taxon>Psocodea</taxon>
        <taxon>Troctomorpha</taxon>
        <taxon>Phthiraptera</taxon>
        <taxon>Anoplura</taxon>
        <taxon>Polyplacidae</taxon>
        <taxon>Polyplax</taxon>
    </lineage>
</organism>
<dbReference type="Gene3D" id="1.10.720.30">
    <property type="entry name" value="SAP domain"/>
    <property type="match status" value="1"/>
</dbReference>
<sequence length="367" mass="42335">MVVPAKMKNDSSINVQVGKSDEESNKVPEAVLIDIVRAYDKVDIMSLKDVIAKLKCFHLDTQGSENILRENLKTSYQKILLNGVDLSLSNDLLPYYVIIDFEATCLHSNTPGYRHEIIEFPAVLVNSRKQEIVDCFQMYCKPQINPILTEFCTELTGITQEQVDSAETFDKVIVHFQKWLSKHQLGSKHKFCVVTDGPFDMSRFLYSQCHYLSLPFPKWGTKWVNIRKAFCKFYKSESLGLSNMLEYLEMNFKGRLHCGLDDAKNIARILLRMIYDGACILPNERITRAKEHQNKAKGGNKSFTQPKTGEQDETKEETKNLRVEAHCKPVYYDNMPNFKRVKKERLIAEAKLARKILRNTKDMTEKS</sequence>
<dbReference type="PANTHER" id="PTHR23044:SF61">
    <property type="entry name" value="3'-5' EXORIBONUCLEASE 1-RELATED"/>
    <property type="match status" value="1"/>
</dbReference>
<evidence type="ECO:0000256" key="4">
    <source>
        <dbReference type="SAM" id="MobiDB-lite"/>
    </source>
</evidence>
<evidence type="ECO:0000256" key="3">
    <source>
        <dbReference type="ARBA" id="ARBA00022839"/>
    </source>
</evidence>
<dbReference type="AlphaFoldDB" id="A0AAN8P5C4"/>
<keyword evidence="3" id="KW-0269">Exonuclease</keyword>
<dbReference type="Proteomes" id="UP001372834">
    <property type="component" value="Unassembled WGS sequence"/>
</dbReference>
<dbReference type="InterPro" id="IPR047201">
    <property type="entry name" value="ERI-1_3'hExo-like"/>
</dbReference>
<dbReference type="CDD" id="cd06133">
    <property type="entry name" value="ERI-1_3'hExo_like"/>
    <property type="match status" value="1"/>
</dbReference>
<dbReference type="InterPro" id="IPR012337">
    <property type="entry name" value="RNaseH-like_sf"/>
</dbReference>
<dbReference type="PANTHER" id="PTHR23044">
    <property type="entry name" value="3'-5' EXONUCLEASE ERI1-RELATED"/>
    <property type="match status" value="1"/>
</dbReference>
<dbReference type="GO" id="GO:0000175">
    <property type="term" value="F:3'-5'-RNA exonuclease activity"/>
    <property type="evidence" value="ECO:0007669"/>
    <property type="project" value="InterPro"/>
</dbReference>
<dbReference type="SUPFAM" id="SSF53098">
    <property type="entry name" value="Ribonuclease H-like"/>
    <property type="match status" value="1"/>
</dbReference>
<dbReference type="FunFam" id="3.30.420.10:FF:000034">
    <property type="entry name" value="3'-5' exoribonuclease 1"/>
    <property type="match status" value="1"/>
</dbReference>
<dbReference type="InterPro" id="IPR051274">
    <property type="entry name" value="3-5_Exoribonuclease"/>
</dbReference>
<reference evidence="6 7" key="1">
    <citation type="submission" date="2023-10" db="EMBL/GenBank/DDBJ databases">
        <title>Genomes of two closely related lineages of the louse Polyplax serrata with different host specificities.</title>
        <authorList>
            <person name="Martinu J."/>
            <person name="Tarabai H."/>
            <person name="Stefka J."/>
            <person name="Hypsa V."/>
        </authorList>
    </citation>
    <scope>NUCLEOTIDE SEQUENCE [LARGE SCALE GENOMIC DNA]</scope>
    <source>
        <strain evidence="6">HR10_N</strain>
    </source>
</reference>
<evidence type="ECO:0000313" key="6">
    <source>
        <dbReference type="EMBL" id="KAK6638864.1"/>
    </source>
</evidence>